<evidence type="ECO:0000256" key="2">
    <source>
        <dbReference type="ARBA" id="ARBA00022448"/>
    </source>
</evidence>
<dbReference type="eggNOG" id="KOG2023">
    <property type="taxonomic scope" value="Eukaryota"/>
</dbReference>
<dbReference type="Proteomes" id="UP000000598">
    <property type="component" value="Chromosome C"/>
</dbReference>
<evidence type="ECO:0000259" key="7">
    <source>
        <dbReference type="Pfam" id="PF03810"/>
    </source>
</evidence>
<evidence type="ECO:0000256" key="3">
    <source>
        <dbReference type="ARBA" id="ARBA00022490"/>
    </source>
</evidence>
<dbReference type="GO" id="GO:0006606">
    <property type="term" value="P:protein import into nucleus"/>
    <property type="evidence" value="ECO:0007669"/>
    <property type="project" value="InterPro"/>
</dbReference>
<dbReference type="EMBL" id="CR382123">
    <property type="protein sequence ID" value="CAH01239.1"/>
    <property type="molecule type" value="Genomic_DNA"/>
</dbReference>
<dbReference type="GO" id="GO:0031267">
    <property type="term" value="F:small GTPase binding"/>
    <property type="evidence" value="ECO:0007669"/>
    <property type="project" value="InterPro"/>
</dbReference>
<comment type="subcellular location">
    <subcellularLocation>
        <location evidence="1">Cytoplasm</location>
    </subcellularLocation>
</comment>
<dbReference type="HOGENOM" id="CLU_008136_1_1_1"/>
<dbReference type="Pfam" id="PF13513">
    <property type="entry name" value="HEAT_EZ"/>
    <property type="match status" value="1"/>
</dbReference>
<keyword evidence="4" id="KW-0677">Repeat</keyword>
<reference evidence="8 9" key="1">
    <citation type="journal article" date="2004" name="Nature">
        <title>Genome evolution in yeasts.</title>
        <authorList>
            <consortium name="Genolevures"/>
            <person name="Dujon B."/>
            <person name="Sherman D."/>
            <person name="Fischer G."/>
            <person name="Durrens P."/>
            <person name="Casaregola S."/>
            <person name="Lafontaine I."/>
            <person name="de Montigny J."/>
            <person name="Marck C."/>
            <person name="Neuveglise C."/>
            <person name="Talla E."/>
            <person name="Goffard N."/>
            <person name="Frangeul L."/>
            <person name="Aigle M."/>
            <person name="Anthouard V."/>
            <person name="Babour A."/>
            <person name="Barbe V."/>
            <person name="Barnay S."/>
            <person name="Blanchin S."/>
            <person name="Beckerich J.M."/>
            <person name="Beyne E."/>
            <person name="Bleykasten C."/>
            <person name="Boisrame A."/>
            <person name="Boyer J."/>
            <person name="Cattolico L."/>
            <person name="Confanioleri F."/>
            <person name="de Daruvar A."/>
            <person name="Despons L."/>
            <person name="Fabre E."/>
            <person name="Fairhead C."/>
            <person name="Ferry-Dumazet H."/>
            <person name="Groppi A."/>
            <person name="Hantraye F."/>
            <person name="Hennequin C."/>
            <person name="Jauniaux N."/>
            <person name="Joyet P."/>
            <person name="Kachouri R."/>
            <person name="Kerrest A."/>
            <person name="Koszul R."/>
            <person name="Lemaire M."/>
            <person name="Lesur I."/>
            <person name="Ma L."/>
            <person name="Muller H."/>
            <person name="Nicaud J.M."/>
            <person name="Nikolski M."/>
            <person name="Oztas S."/>
            <person name="Ozier-Kalogeropoulos O."/>
            <person name="Pellenz S."/>
            <person name="Potier S."/>
            <person name="Richard G.F."/>
            <person name="Straub M.L."/>
            <person name="Suleau A."/>
            <person name="Swennene D."/>
            <person name="Tekaia F."/>
            <person name="Wesolowski-Louvel M."/>
            <person name="Westhof E."/>
            <person name="Wirth B."/>
            <person name="Zeniou-Meyer M."/>
            <person name="Zivanovic I."/>
            <person name="Bolotin-Fukuhara M."/>
            <person name="Thierry A."/>
            <person name="Bouchier C."/>
            <person name="Caudron B."/>
            <person name="Scarpelli C."/>
            <person name="Gaillardin C."/>
            <person name="Weissenbach J."/>
            <person name="Wincker P."/>
            <person name="Souciet J.L."/>
        </authorList>
    </citation>
    <scope>NUCLEOTIDE SEQUENCE [LARGE SCALE GENOMIC DNA]</scope>
    <source>
        <strain evidence="9">ATCC 8585 / CBS 2359 / DSM 70799 / NBRC 1267 / NRRL Y-1140 / WM37</strain>
    </source>
</reference>
<feature type="compositionally biased region" description="Acidic residues" evidence="6">
    <location>
        <begin position="353"/>
        <end position="365"/>
    </location>
</feature>
<accession>Q6CUK1</accession>
<keyword evidence="2" id="KW-0813">Transport</keyword>
<dbReference type="Pfam" id="PF03810">
    <property type="entry name" value="IBN_N"/>
    <property type="match status" value="1"/>
</dbReference>
<organism evidence="8 9">
    <name type="scientific">Kluyveromyces lactis (strain ATCC 8585 / CBS 2359 / DSM 70799 / NBRC 1267 / NRRL Y-1140 / WM37)</name>
    <name type="common">Yeast</name>
    <name type="synonym">Candida sphaerica</name>
    <dbReference type="NCBI Taxonomy" id="284590"/>
    <lineage>
        <taxon>Eukaryota</taxon>
        <taxon>Fungi</taxon>
        <taxon>Dikarya</taxon>
        <taxon>Ascomycota</taxon>
        <taxon>Saccharomycotina</taxon>
        <taxon>Saccharomycetes</taxon>
        <taxon>Saccharomycetales</taxon>
        <taxon>Saccharomycetaceae</taxon>
        <taxon>Kluyveromyces</taxon>
    </lineage>
</organism>
<proteinExistence type="predicted"/>
<dbReference type="KEGG" id="kla:KLLA0_C04279g"/>
<keyword evidence="3" id="KW-0963">Cytoplasm</keyword>
<dbReference type="AlphaFoldDB" id="Q6CUK1"/>
<name>Q6CUK1_KLULA</name>
<dbReference type="SUPFAM" id="SSF48371">
    <property type="entry name" value="ARM repeat"/>
    <property type="match status" value="1"/>
</dbReference>
<dbReference type="GO" id="GO:0005634">
    <property type="term" value="C:nucleus"/>
    <property type="evidence" value="ECO:0007669"/>
    <property type="project" value="UniProtKB-ARBA"/>
</dbReference>
<evidence type="ECO:0000313" key="9">
    <source>
        <dbReference type="Proteomes" id="UP000000598"/>
    </source>
</evidence>
<feature type="compositionally biased region" description="Acidic residues" evidence="6">
    <location>
        <begin position="327"/>
        <end position="337"/>
    </location>
</feature>
<protein>
    <submittedName>
        <fullName evidence="8">KLLA0C04279p</fullName>
    </submittedName>
</protein>
<dbReference type="InterPro" id="IPR001494">
    <property type="entry name" value="Importin-beta_N"/>
</dbReference>
<dbReference type="STRING" id="284590.Q6CUK1"/>
<gene>
    <name evidence="8" type="ORF">KLLA0_C04279g</name>
</gene>
<dbReference type="PaxDb" id="284590-Q6CUK1"/>
<dbReference type="FunCoup" id="Q6CUK1">
    <property type="interactions" value="1263"/>
</dbReference>
<feature type="region of interest" description="Disordered" evidence="6">
    <location>
        <begin position="326"/>
        <end position="365"/>
    </location>
</feature>
<evidence type="ECO:0000256" key="1">
    <source>
        <dbReference type="ARBA" id="ARBA00004496"/>
    </source>
</evidence>
<keyword evidence="5" id="KW-0653">Protein transport</keyword>
<dbReference type="InterPro" id="IPR016024">
    <property type="entry name" value="ARM-type_fold"/>
</dbReference>
<keyword evidence="9" id="KW-1185">Reference proteome</keyword>
<dbReference type="InterPro" id="IPR011989">
    <property type="entry name" value="ARM-like"/>
</dbReference>
<sequence>MPWSPDNEGLTQLCLTLQHAVSTNSDERQQALDALETFKLEPQFANYLCYILLHLEEMDQLRGTAGILLKNCILGGNIVDLGYVKSEIVRGLCLNNKFIVKITGIVIAALYSTYYRQHREDPQGLITLAQLIELARDNNEGSLKALSKMMEDGAQFFQLQWSNNQVPIGELVSLFLTLMVEGKTPVVRSESINCLNNIIPLQCQELSVNLDTLLTNIFSLASSESSYLVKQQICQCLTLNLEFRPDKLMTHLQGIIQFMGHLIVNTDRNDSEEEKVALGACEFILALVSNTNVPDHLIQPYVQELVPLLLTNMVYSQEEIVVMEASNGDDADSEDKDEDIKPVSAKIQKKNDDDNDEDSDDDENFDHEWNLRKCAASVLDILTGIFPKEVIETALPLLREHLTSDSWYIREATTLSLGAMAEGGMKYFDGQLPALIPFLVEQLKSPWFPVRRMTCWTLSRFSIWILDDRTEFLMPVLNPIMETLLDKKKGVQEAAITAIATFIENSDPDIVGTVLYEPLLDRFDECFRFYQKKNLIILYDAVSRLSEKCDLDEQAITKLLPHLLNKWSALDDNDKELWPLLECLSYVSTSLGPRFAPMAMEVYNRAWNILCRCVDLEAKSQVDPTIVVPEKDFIITSLDLIDGLVQGLGYDSKALLFPNHDTNMFSVILQCLQDHSHEVRQSAYALLGDIAYYYERQLFTSDFSKRMVETIGNELIQNGENHEAVSTVNNAIWCLGLMAHKIDLGPCIIEISRIVLDLFCSTQLVLPTSIMENLCITIARLAHFHPEIFTQPPFAGETQWHKWCSIASELTDPEEKTVSYTGFIKIMNLMDFNAQGMPSDKTWELFFRGLQQDVDISIISEDLYALAMRLPDPWQQLLMNSGMF</sequence>
<feature type="domain" description="Importin N-terminal" evidence="7">
    <location>
        <begin position="33"/>
        <end position="73"/>
    </location>
</feature>
<evidence type="ECO:0000256" key="6">
    <source>
        <dbReference type="SAM" id="MobiDB-lite"/>
    </source>
</evidence>
<evidence type="ECO:0000256" key="4">
    <source>
        <dbReference type="ARBA" id="ARBA00022737"/>
    </source>
</evidence>
<dbReference type="InParanoid" id="Q6CUK1"/>
<dbReference type="GO" id="GO:0005737">
    <property type="term" value="C:cytoplasm"/>
    <property type="evidence" value="ECO:0007669"/>
    <property type="project" value="UniProtKB-SubCell"/>
</dbReference>
<dbReference type="Gene3D" id="1.25.10.10">
    <property type="entry name" value="Leucine-rich Repeat Variant"/>
    <property type="match status" value="1"/>
</dbReference>
<dbReference type="PANTHER" id="PTHR10527">
    <property type="entry name" value="IMPORTIN BETA"/>
    <property type="match status" value="1"/>
</dbReference>
<evidence type="ECO:0000256" key="5">
    <source>
        <dbReference type="ARBA" id="ARBA00022927"/>
    </source>
</evidence>
<dbReference type="OMA" id="SNIMMEY"/>
<evidence type="ECO:0000313" key="8">
    <source>
        <dbReference type="EMBL" id="CAH01239.1"/>
    </source>
</evidence>
<dbReference type="InterPro" id="IPR040122">
    <property type="entry name" value="Importin_beta"/>
</dbReference>